<gene>
    <name evidence="9" type="ORF">JKP88DRAFT_252116</name>
</gene>
<evidence type="ECO:0000256" key="1">
    <source>
        <dbReference type="ARBA" id="ARBA00000707"/>
    </source>
</evidence>
<dbReference type="GO" id="GO:0016579">
    <property type="term" value="P:protein deubiquitination"/>
    <property type="evidence" value="ECO:0007669"/>
    <property type="project" value="TreeGrafter"/>
</dbReference>
<evidence type="ECO:0000259" key="8">
    <source>
        <dbReference type="PROSITE" id="PS50802"/>
    </source>
</evidence>
<keyword evidence="6" id="KW-0378">Hydrolase</keyword>
<keyword evidence="4" id="KW-0645">Protease</keyword>
<comment type="similarity">
    <text evidence="2">Belongs to the peptidase C85 family.</text>
</comment>
<evidence type="ECO:0000313" key="9">
    <source>
        <dbReference type="EMBL" id="KAG5190626.1"/>
    </source>
</evidence>
<dbReference type="Proteomes" id="UP000664859">
    <property type="component" value="Unassembled WGS sequence"/>
</dbReference>
<dbReference type="GO" id="GO:0006508">
    <property type="term" value="P:proteolysis"/>
    <property type="evidence" value="ECO:0007669"/>
    <property type="project" value="UniProtKB-KW"/>
</dbReference>
<evidence type="ECO:0000313" key="10">
    <source>
        <dbReference type="Proteomes" id="UP000664859"/>
    </source>
</evidence>
<name>A0A835ZBD7_9STRA</name>
<dbReference type="GO" id="GO:0004843">
    <property type="term" value="F:cysteine-type deubiquitinase activity"/>
    <property type="evidence" value="ECO:0007669"/>
    <property type="project" value="UniProtKB-EC"/>
</dbReference>
<proteinExistence type="inferred from homology"/>
<dbReference type="PANTHER" id="PTHR12419">
    <property type="entry name" value="OTU DOMAIN CONTAINING PROTEIN"/>
    <property type="match status" value="1"/>
</dbReference>
<dbReference type="InterPro" id="IPR038765">
    <property type="entry name" value="Papain-like_cys_pep_sf"/>
</dbReference>
<organism evidence="9 10">
    <name type="scientific">Tribonema minus</name>
    <dbReference type="NCBI Taxonomy" id="303371"/>
    <lineage>
        <taxon>Eukaryota</taxon>
        <taxon>Sar</taxon>
        <taxon>Stramenopiles</taxon>
        <taxon>Ochrophyta</taxon>
        <taxon>PX clade</taxon>
        <taxon>Xanthophyceae</taxon>
        <taxon>Tribonematales</taxon>
        <taxon>Tribonemataceae</taxon>
        <taxon>Tribonema</taxon>
    </lineage>
</organism>
<protein>
    <recommendedName>
        <fullName evidence="3">ubiquitinyl hydrolase 1</fullName>
        <ecNumber evidence="3">3.4.19.12</ecNumber>
    </recommendedName>
</protein>
<comment type="catalytic activity">
    <reaction evidence="1">
        <text>Thiol-dependent hydrolysis of ester, thioester, amide, peptide and isopeptide bonds formed by the C-terminal Gly of ubiquitin (a 76-residue protein attached to proteins as an intracellular targeting signal).</text>
        <dbReference type="EC" id="3.4.19.12"/>
    </reaction>
</comment>
<evidence type="ECO:0000256" key="3">
    <source>
        <dbReference type="ARBA" id="ARBA00012759"/>
    </source>
</evidence>
<keyword evidence="5" id="KW-0833">Ubl conjugation pathway</keyword>
<feature type="region of interest" description="Disordered" evidence="7">
    <location>
        <begin position="464"/>
        <end position="491"/>
    </location>
</feature>
<feature type="domain" description="OTU" evidence="8">
    <location>
        <begin position="236"/>
        <end position="360"/>
    </location>
</feature>
<evidence type="ECO:0000256" key="7">
    <source>
        <dbReference type="SAM" id="MobiDB-lite"/>
    </source>
</evidence>
<evidence type="ECO:0000256" key="5">
    <source>
        <dbReference type="ARBA" id="ARBA00022786"/>
    </source>
</evidence>
<dbReference type="InterPro" id="IPR050704">
    <property type="entry name" value="Peptidase_C85-like"/>
</dbReference>
<dbReference type="EMBL" id="JAFCMP010000031">
    <property type="protein sequence ID" value="KAG5190626.1"/>
    <property type="molecule type" value="Genomic_DNA"/>
</dbReference>
<evidence type="ECO:0000256" key="2">
    <source>
        <dbReference type="ARBA" id="ARBA00010407"/>
    </source>
</evidence>
<dbReference type="GO" id="GO:0061578">
    <property type="term" value="F:K63-linked deubiquitinase activity"/>
    <property type="evidence" value="ECO:0007669"/>
    <property type="project" value="TreeGrafter"/>
</dbReference>
<dbReference type="AlphaFoldDB" id="A0A835ZBD7"/>
<feature type="compositionally biased region" description="Basic residues" evidence="7">
    <location>
        <begin position="129"/>
        <end position="142"/>
    </location>
</feature>
<accession>A0A835ZBD7</accession>
<dbReference type="InterPro" id="IPR003323">
    <property type="entry name" value="OTU_dom"/>
</dbReference>
<keyword evidence="10" id="KW-1185">Reference proteome</keyword>
<dbReference type="EC" id="3.4.19.12" evidence="3"/>
<dbReference type="SUPFAM" id="SSF54001">
    <property type="entry name" value="Cysteine proteinases"/>
    <property type="match status" value="1"/>
</dbReference>
<feature type="region of interest" description="Disordered" evidence="7">
    <location>
        <begin position="59"/>
        <end position="79"/>
    </location>
</feature>
<dbReference type="OrthoDB" id="409956at2759"/>
<dbReference type="PANTHER" id="PTHR12419:SF4">
    <property type="entry name" value="OTU DOMAIN-CONTAINING PROTEIN 5"/>
    <property type="match status" value="1"/>
</dbReference>
<sequence>MASPPGDGGNPRQNWWERTFVKPFVDFMVQLERLNLSNCCRTDGAMGDNDDDDEVAARRQMRSADAAAHQPSPRDAAHNFKGECAAAPSALDRREPQQCSARAAAAAAARETGSGSAHAAPPAAAAAYWRRRRRAQRRRRRAPPGGLSGPYSATSKWSSTKNALPAPDNEALQVPEKSARQASEQDALALPAEVAPWLQEYVLRCLWPQWLSQWLQCEQKPFFPQDWVDAMGASGLEVRDTDPDGNCLYSAVADQVYDKREDHAKVRQRTMDHMAAPIEYFREKMDDPDYLQRGRKNGCWGDHIEISAIEEIFDRPVLVYDALTGSLCPEANASAHAGAADIEPIRLAFVGNHYGSVRASGTSYALPERRSQAASIAAQIAQARAQEAAKKLQADLAASLATSEDAVGAAGAVPAEQILMTKMTKKELTDEEQLQLALLQSLGFAQPTQDQPQLRKVQCAAAPQLRATSGSGRSYFRHRRQLYGGGDGGKD</sequence>
<dbReference type="PROSITE" id="PS50802">
    <property type="entry name" value="OTU"/>
    <property type="match status" value="1"/>
</dbReference>
<comment type="caution">
    <text evidence="9">The sequence shown here is derived from an EMBL/GenBank/DDBJ whole genome shotgun (WGS) entry which is preliminary data.</text>
</comment>
<feature type="region of interest" description="Disordered" evidence="7">
    <location>
        <begin position="110"/>
        <end position="167"/>
    </location>
</feature>
<reference evidence="9" key="1">
    <citation type="submission" date="2021-02" db="EMBL/GenBank/DDBJ databases">
        <title>First Annotated Genome of the Yellow-green Alga Tribonema minus.</title>
        <authorList>
            <person name="Mahan K.M."/>
        </authorList>
    </citation>
    <scope>NUCLEOTIDE SEQUENCE</scope>
    <source>
        <strain evidence="9">UTEX B ZZ1240</strain>
    </source>
</reference>
<feature type="compositionally biased region" description="Low complexity" evidence="7">
    <location>
        <begin position="117"/>
        <end position="128"/>
    </location>
</feature>
<feature type="compositionally biased region" description="Polar residues" evidence="7">
    <location>
        <begin position="151"/>
        <end position="162"/>
    </location>
</feature>
<dbReference type="Pfam" id="PF02338">
    <property type="entry name" value="OTU"/>
    <property type="match status" value="1"/>
</dbReference>
<evidence type="ECO:0000256" key="6">
    <source>
        <dbReference type="ARBA" id="ARBA00022801"/>
    </source>
</evidence>
<dbReference type="Gene3D" id="3.90.70.80">
    <property type="match status" value="1"/>
</dbReference>
<evidence type="ECO:0000256" key="4">
    <source>
        <dbReference type="ARBA" id="ARBA00022670"/>
    </source>
</evidence>